<dbReference type="AlphaFoldDB" id="A0A3S0ZAS4"/>
<evidence type="ECO:0008006" key="4">
    <source>
        <dbReference type="Google" id="ProtNLM"/>
    </source>
</evidence>
<name>A0A3S0ZAS4_ELYCH</name>
<keyword evidence="1" id="KW-1133">Transmembrane helix</keyword>
<keyword evidence="1" id="KW-0812">Transmembrane</keyword>
<feature type="transmembrane region" description="Helical" evidence="1">
    <location>
        <begin position="60"/>
        <end position="80"/>
    </location>
</feature>
<evidence type="ECO:0000313" key="3">
    <source>
        <dbReference type="Proteomes" id="UP000271974"/>
    </source>
</evidence>
<keyword evidence="1" id="KW-0472">Membrane</keyword>
<feature type="transmembrane region" description="Helical" evidence="1">
    <location>
        <begin position="160"/>
        <end position="188"/>
    </location>
</feature>
<evidence type="ECO:0000256" key="1">
    <source>
        <dbReference type="SAM" id="Phobius"/>
    </source>
</evidence>
<sequence length="247" mass="27101">MDKNRAIILGILGALVVVGGVAMSVVIFFMLDVLQEGYIENSSQGDENFKKFKDNSQSPMWALGFAFIIPGVFLFVAALIQNKAGYIISAILSLLTLLLMGIFVLAASLFLFIFIVSIGAIDDHCKDTSDGCICHVEDDNHSSSSEDVILFRECHYFSSFASLMVALFICIIVSWILLLIAFILAIYFSCRSNTNQAGNVYAPVQQPVFTSSQYQSPPPSYAYEDQGKLTYLEGGSQSYYDGPPSKV</sequence>
<dbReference type="OrthoDB" id="6150302at2759"/>
<keyword evidence="3" id="KW-1185">Reference proteome</keyword>
<protein>
    <recommendedName>
        <fullName evidence="4">MARVEL domain-containing protein</fullName>
    </recommendedName>
</protein>
<dbReference type="Proteomes" id="UP000271974">
    <property type="component" value="Unassembled WGS sequence"/>
</dbReference>
<feature type="transmembrane region" description="Helical" evidence="1">
    <location>
        <begin position="92"/>
        <end position="121"/>
    </location>
</feature>
<reference evidence="2 3" key="1">
    <citation type="submission" date="2019-01" db="EMBL/GenBank/DDBJ databases">
        <title>A draft genome assembly of the solar-powered sea slug Elysia chlorotica.</title>
        <authorList>
            <person name="Cai H."/>
            <person name="Li Q."/>
            <person name="Fang X."/>
            <person name="Li J."/>
            <person name="Curtis N.E."/>
            <person name="Altenburger A."/>
            <person name="Shibata T."/>
            <person name="Feng M."/>
            <person name="Maeda T."/>
            <person name="Schwartz J.A."/>
            <person name="Shigenobu S."/>
            <person name="Lundholm N."/>
            <person name="Nishiyama T."/>
            <person name="Yang H."/>
            <person name="Hasebe M."/>
            <person name="Li S."/>
            <person name="Pierce S.K."/>
            <person name="Wang J."/>
        </authorList>
    </citation>
    <scope>NUCLEOTIDE SEQUENCE [LARGE SCALE GENOMIC DNA]</scope>
    <source>
        <strain evidence="2">EC2010</strain>
        <tissue evidence="2">Whole organism of an adult</tissue>
    </source>
</reference>
<dbReference type="EMBL" id="RQTK01000810">
    <property type="protein sequence ID" value="RUS74662.1"/>
    <property type="molecule type" value="Genomic_DNA"/>
</dbReference>
<feature type="transmembrane region" description="Helical" evidence="1">
    <location>
        <begin position="7"/>
        <end position="31"/>
    </location>
</feature>
<organism evidence="2 3">
    <name type="scientific">Elysia chlorotica</name>
    <name type="common">Eastern emerald elysia</name>
    <name type="synonym">Sea slug</name>
    <dbReference type="NCBI Taxonomy" id="188477"/>
    <lineage>
        <taxon>Eukaryota</taxon>
        <taxon>Metazoa</taxon>
        <taxon>Spiralia</taxon>
        <taxon>Lophotrochozoa</taxon>
        <taxon>Mollusca</taxon>
        <taxon>Gastropoda</taxon>
        <taxon>Heterobranchia</taxon>
        <taxon>Euthyneura</taxon>
        <taxon>Panpulmonata</taxon>
        <taxon>Sacoglossa</taxon>
        <taxon>Placobranchoidea</taxon>
        <taxon>Plakobranchidae</taxon>
        <taxon>Elysia</taxon>
    </lineage>
</organism>
<evidence type="ECO:0000313" key="2">
    <source>
        <dbReference type="EMBL" id="RUS74662.1"/>
    </source>
</evidence>
<comment type="caution">
    <text evidence="2">The sequence shown here is derived from an EMBL/GenBank/DDBJ whole genome shotgun (WGS) entry which is preliminary data.</text>
</comment>
<accession>A0A3S0ZAS4</accession>
<gene>
    <name evidence="2" type="ORF">EGW08_017568</name>
</gene>
<proteinExistence type="predicted"/>